<feature type="domain" description="PDZ" evidence="2">
    <location>
        <begin position="80"/>
        <end position="150"/>
    </location>
</feature>
<dbReference type="OrthoDB" id="2157866at2759"/>
<dbReference type="AlphaFoldDB" id="K0RDD6"/>
<dbReference type="EMBL" id="AGNL01049545">
    <property type="protein sequence ID" value="EJK44557.1"/>
    <property type="molecule type" value="Genomic_DNA"/>
</dbReference>
<evidence type="ECO:0000313" key="3">
    <source>
        <dbReference type="EMBL" id="EJK44557.1"/>
    </source>
</evidence>
<name>K0RDD6_THAOC</name>
<dbReference type="SMART" id="SM00228">
    <property type="entry name" value="PDZ"/>
    <property type="match status" value="1"/>
</dbReference>
<dbReference type="Gene3D" id="2.30.42.10">
    <property type="match status" value="1"/>
</dbReference>
<dbReference type="InterPro" id="IPR001478">
    <property type="entry name" value="PDZ"/>
</dbReference>
<sequence>MLAMLLLIFGARCHGLMPLTMGAHQRRTSHRHRTQVIARNLIFHPQGTTLGRPITVHAMISSGFSFSDGEQVLVSAHKPLGIVLGQEDCPGPIVVTEIDGSGSAARAGVRREDVLVAVQNASVENASLDEVLSFIGGCPKVVNLRFVRKD</sequence>
<keyword evidence="4" id="KW-1185">Reference proteome</keyword>
<dbReference type="Pfam" id="PF00595">
    <property type="entry name" value="PDZ"/>
    <property type="match status" value="1"/>
</dbReference>
<accession>K0RDD6</accession>
<gene>
    <name evidence="3" type="ORF">THAOC_36895</name>
</gene>
<dbReference type="PROSITE" id="PS50106">
    <property type="entry name" value="PDZ"/>
    <property type="match status" value="1"/>
</dbReference>
<organism evidence="3 4">
    <name type="scientific">Thalassiosira oceanica</name>
    <name type="common">Marine diatom</name>
    <dbReference type="NCBI Taxonomy" id="159749"/>
    <lineage>
        <taxon>Eukaryota</taxon>
        <taxon>Sar</taxon>
        <taxon>Stramenopiles</taxon>
        <taxon>Ochrophyta</taxon>
        <taxon>Bacillariophyta</taxon>
        <taxon>Coscinodiscophyceae</taxon>
        <taxon>Thalassiosirophycidae</taxon>
        <taxon>Thalassiosirales</taxon>
        <taxon>Thalassiosiraceae</taxon>
        <taxon>Thalassiosira</taxon>
    </lineage>
</organism>
<protein>
    <recommendedName>
        <fullName evidence="2">PDZ domain-containing protein</fullName>
    </recommendedName>
</protein>
<evidence type="ECO:0000256" key="1">
    <source>
        <dbReference type="SAM" id="SignalP"/>
    </source>
</evidence>
<dbReference type="Proteomes" id="UP000266841">
    <property type="component" value="Unassembled WGS sequence"/>
</dbReference>
<evidence type="ECO:0000259" key="2">
    <source>
        <dbReference type="PROSITE" id="PS50106"/>
    </source>
</evidence>
<feature type="chain" id="PRO_5012203976" description="PDZ domain-containing protein" evidence="1">
    <location>
        <begin position="16"/>
        <end position="150"/>
    </location>
</feature>
<evidence type="ECO:0000313" key="4">
    <source>
        <dbReference type="Proteomes" id="UP000266841"/>
    </source>
</evidence>
<keyword evidence="1" id="KW-0732">Signal</keyword>
<dbReference type="SUPFAM" id="SSF50156">
    <property type="entry name" value="PDZ domain-like"/>
    <property type="match status" value="1"/>
</dbReference>
<reference evidence="3 4" key="1">
    <citation type="journal article" date="2012" name="Genome Biol.">
        <title>Genome and low-iron response of an oceanic diatom adapted to chronic iron limitation.</title>
        <authorList>
            <person name="Lommer M."/>
            <person name="Specht M."/>
            <person name="Roy A.S."/>
            <person name="Kraemer L."/>
            <person name="Andreson R."/>
            <person name="Gutowska M.A."/>
            <person name="Wolf J."/>
            <person name="Bergner S.V."/>
            <person name="Schilhabel M.B."/>
            <person name="Klostermeier U.C."/>
            <person name="Beiko R.G."/>
            <person name="Rosenstiel P."/>
            <person name="Hippler M."/>
            <person name="Laroche J."/>
        </authorList>
    </citation>
    <scope>NUCLEOTIDE SEQUENCE [LARGE SCALE GENOMIC DNA]</scope>
    <source>
        <strain evidence="3 4">CCMP1005</strain>
    </source>
</reference>
<dbReference type="InterPro" id="IPR036034">
    <property type="entry name" value="PDZ_sf"/>
</dbReference>
<comment type="caution">
    <text evidence="3">The sequence shown here is derived from an EMBL/GenBank/DDBJ whole genome shotgun (WGS) entry which is preliminary data.</text>
</comment>
<proteinExistence type="predicted"/>
<feature type="signal peptide" evidence="1">
    <location>
        <begin position="1"/>
        <end position="15"/>
    </location>
</feature>
<dbReference type="eggNOG" id="ENOG502T26J">
    <property type="taxonomic scope" value="Eukaryota"/>
</dbReference>